<dbReference type="InterPro" id="IPR046341">
    <property type="entry name" value="SET_dom_sf"/>
</dbReference>
<evidence type="ECO:0000256" key="1">
    <source>
        <dbReference type="ARBA" id="ARBA00004123"/>
    </source>
</evidence>
<evidence type="ECO:0000259" key="17">
    <source>
        <dbReference type="PROSITE" id="PS50835"/>
    </source>
</evidence>
<evidence type="ECO:0000259" key="18">
    <source>
        <dbReference type="PROSITE" id="PS50868"/>
    </source>
</evidence>
<keyword evidence="3" id="KW-0808">Transferase</keyword>
<feature type="compositionally biased region" description="Basic residues" evidence="14">
    <location>
        <begin position="1713"/>
        <end position="1722"/>
    </location>
</feature>
<evidence type="ECO:0000256" key="3">
    <source>
        <dbReference type="ARBA" id="ARBA00022679"/>
    </source>
</evidence>
<comment type="caution">
    <text evidence="20">The sequence shown here is derived from an EMBL/GenBank/DDBJ whole genome shotgun (WGS) entry which is preliminary data.</text>
</comment>
<feature type="compositionally biased region" description="Basic and acidic residues" evidence="14">
    <location>
        <begin position="845"/>
        <end position="857"/>
    </location>
</feature>
<feature type="compositionally biased region" description="Low complexity" evidence="14">
    <location>
        <begin position="1193"/>
        <end position="1204"/>
    </location>
</feature>
<accession>A0A8T0IUU9</accession>
<dbReference type="InterPro" id="IPR003616">
    <property type="entry name" value="Post-SET_dom"/>
</dbReference>
<feature type="domain" description="Post-SET" evidence="18">
    <location>
        <begin position="2404"/>
        <end position="2420"/>
    </location>
</feature>
<sequence>MDAGQLSQPYMAKEVCVIERTFRQEPMVPNMMNYGSQGLHPDKLRSELLAMVSGSQQHVTRSSYSPSMSGRSPYGASLSQLSPMNLPDLSGYGGWPMPSPSILSQANRVDGSAKTSAGADVSLGQGRDFGGMSGGRNHDNFPVNVSRAAGTELLNHSSSFGRGAQEMGLEGNWQLPSPQWGAEPARQRQRQQSAQASTLFSTNSEPCRGVTSALNASSGLLSQAQSVPAPTSSGGLRVYCINCYGLPVVGQLGLTDAGRLGVTCTCHGQHMSVAKFTQHSGLNAANPGEVVYMEGGETLVQWRKSFFSQYGVKVPEDNVGWEWLDVVGAVESGHGNGKYKAVVTQSWQKEVDVSCGGNTPVMKSRTTQMWDASISNGNSSTLHAMESISNTKYGSLNTGNGGMVDTRELKNYGQSQSYRGASMASDLGSPMSGQFYTASTHESLSRGQGNMSAGTFQGVSHSGHLAMNNGHNFTNDGGQRYSWTGQQVSGVSRSGKGANHTASRLSEGQESRMRENDIASSFELRLGQPSQQTQAAGTSFSSIATSSVEHPKSYLFEQIMNKVWDGKLQHNVQQFNPANLPKFSGIPGQARDQHGARQSAHGSIDRVDSCGLDRRGEERGPGYPSAAQSPRHMSHSSQAGFKPESGVSELQGKLMALDSFHQSNMSNRSGDRQFRGEQSGSEKLAAKLFPHTGPTRNVTLENGTPLDSLSSGALVQLSNKTGQRLLETAIQSSFTYRAMGLQGPVAQPSGNPSNRVNPEGLSGNLDVFGRPSVGGRASFPEFLVRKQGQHDANLGSAMAVDGLKGSRLEQDPNSAFWNRAFQMQEPGTPFPKQHAVHRAMLDDCSERGSVAEREPERQNSTIDRSGREWPSEEQQGTVNDKQGGGRSQGGPKADCMVMPRLESKVHEAVIPSRLIQGLAGSEGNEGEHTDVQSQHLAELAGRDVRDVETEAVSVQENVEVATLSGGDIQCSCLKCRKASPSVRGQAVPRLAGQVCLKEKAGLASSVDVSRKVILGEGEKNAVEDPAHVEQPSSMPEVEMDTVEVRMRSMESSREALAWEPRREDVEEVDVKRVEVGAECDEVIPENEDLLSDTAAKGTTAGRGSPHSGEAIPEVDVCSNNSENLSSGLSDGDCAVSDKGAPVVMQESGTTSIPGVVDEGSGIGKCCSSDDVDMGVGRNPNAFSALEDPNKVVGSPSSLGCPSSSNMGRKLVMKRGGVRGSKEINDEVEAEPVASTGKLERKQRRNTKWKWLGSGVDGGDAMEGSPASSFGQEAEPQVTSEDARIGLQLQEAVTRPDALKRDFRASSGEMVAPSKRRKLLIPRRHQEVKATNVTEENLEAVNLDLSEDSKKKAGTLVIRVPQGVNRQKAKKGIRTKLQLKCGTRDWRSGAGEDGVPGEGDGRRDPEAGKLATPRPVGRPMKASGGGGSGSGSMKAVGLGPIGLPSFATKNIRSPRTPLAGPCPRNGRMVSLSAILNQPTEAKQVPTPVDVRAPVQKLRDGVARLRKEGTLHKRLDAHVGSVNVTGGHVKEVEAQGGPAMGMGVPWKGEGRTRVVQKKEDAQSRKIRSLLELTGKNDVHGPGASGASVFEFVEDENVTVSRASKQATASAAVQTDRPAAGLGSVGTKSCPFPRGERSARPGGPNRRKFPEWPRNVAAQVEAGKRSSLVVEAEKVASEKAGTYVCQVSQVRSAAGSSISKEKLQQGFSGPGFPVRKQVRSSKVKRSSVAGEGSQTKDVRAPDVGVRVPELGAVKHEARQTPVLGKGGLTGNGVLKRTAELGLAEVSAKRPKVVLALKKVKEAIVSEIEGSIENGELLKSSSRGLYLEQKKMKTVVEDLLGCSTKIQKKEKSQVLDVNGRASTWRKERTVGGVLGNHLGPAEKCKCDVCGTFSSASYNKLLCCSRCPVKVHQACYGVPKIPKGPWMCRTCKFKVSNPASPTCVLCGYGGGAMTRVQKARPFCLALLQIWRDLKNENGREPYSDNDDDETLLAVTNNTQLSRMRSTGGPTRTHAKKVEKKVKVHKSCDCEEPRDASSVCMVCRKDSPEPGSSGGNVVRRAEKGPNASLELEDWRNNTVGCIVKDAGAKQWAHMVCTLWMPGTRCLNMGTMGVFDVSGVTTSRRKAVCSICKRKGGACIQCRVPKCSTSFHVWCAHEKGLLQSEIVQDGSNQVGFFGRCQSHADYCGSELHDEMKEGLYSGTREVCARTEGYKGRLSLEERAKAQQRMIAEGSTAVTPQQVAAWLRIDERKLSNRRLVKSANSSMSDQREYLRFKQKKGWKKLGVYKSGIHALGLYTTDFIAEGEVVVEYVGEIVGLRVADKREAEYHSGKRLQYQGACYLFRIDTEQIIDATRKGGIARFVNHSCSPNCVAKVISVENLKKVVFFAKRDIYAGEEVTYDYKFNCDEVDDKIPCFCGSPECRGTLN</sequence>
<keyword evidence="4" id="KW-0949">S-adenosyl-L-methionine</keyword>
<dbReference type="Gene3D" id="2.170.270.10">
    <property type="entry name" value="SET domain"/>
    <property type="match status" value="1"/>
</dbReference>
<name>A0A8T0IUU9_CERPU</name>
<dbReference type="PANTHER" id="PTHR45838:SF4">
    <property type="entry name" value="HISTONE-LYSINE N-METHYLTRANSFERASE TRITHORAX"/>
    <property type="match status" value="1"/>
</dbReference>
<dbReference type="GO" id="GO:0035097">
    <property type="term" value="C:histone methyltransferase complex"/>
    <property type="evidence" value="ECO:0007669"/>
    <property type="project" value="TreeGrafter"/>
</dbReference>
<dbReference type="SUPFAM" id="SSF82199">
    <property type="entry name" value="SET domain"/>
    <property type="match status" value="1"/>
</dbReference>
<protein>
    <submittedName>
        <fullName evidence="20">Uncharacterized protein</fullName>
    </submittedName>
</protein>
<feature type="region of interest" description="Disordered" evidence="14">
    <location>
        <begin position="581"/>
        <end position="647"/>
    </location>
</feature>
<dbReference type="InterPro" id="IPR011011">
    <property type="entry name" value="Znf_FYVE_PHD"/>
</dbReference>
<feature type="region of interest" description="Disordered" evidence="14">
    <location>
        <begin position="1605"/>
        <end position="1649"/>
    </location>
</feature>
<dbReference type="SMART" id="SM00317">
    <property type="entry name" value="SET"/>
    <property type="match status" value="1"/>
</dbReference>
<feature type="region of interest" description="Disordered" evidence="14">
    <location>
        <begin position="169"/>
        <end position="205"/>
    </location>
</feature>
<dbReference type="GO" id="GO:0045893">
    <property type="term" value="P:positive regulation of DNA-templated transcription"/>
    <property type="evidence" value="ECO:0007669"/>
    <property type="project" value="TreeGrafter"/>
</dbReference>
<dbReference type="InterPro" id="IPR001965">
    <property type="entry name" value="Znf_PHD"/>
</dbReference>
<evidence type="ECO:0000256" key="4">
    <source>
        <dbReference type="ARBA" id="ARBA00022691"/>
    </source>
</evidence>
<dbReference type="FunFam" id="2.170.270.10:FF:000086">
    <property type="entry name" value="Histone-lysine N-methyltransferase"/>
    <property type="match status" value="1"/>
</dbReference>
<feature type="region of interest" description="Disordered" evidence="14">
    <location>
        <begin position="1698"/>
        <end position="1734"/>
    </location>
</feature>
<dbReference type="Pfam" id="PF00856">
    <property type="entry name" value="SET"/>
    <property type="match status" value="1"/>
</dbReference>
<feature type="region of interest" description="Disordered" evidence="14">
    <location>
        <begin position="1186"/>
        <end position="1208"/>
    </location>
</feature>
<dbReference type="Pfam" id="PF13831">
    <property type="entry name" value="PHD_2"/>
    <property type="match status" value="1"/>
</dbReference>
<evidence type="ECO:0000313" key="20">
    <source>
        <dbReference type="EMBL" id="KAG0586448.1"/>
    </source>
</evidence>
<dbReference type="Gene3D" id="3.30.40.10">
    <property type="entry name" value="Zinc/RING finger domain, C3HC4 (zinc finger)"/>
    <property type="match status" value="2"/>
</dbReference>
<dbReference type="PROSITE" id="PS50868">
    <property type="entry name" value="POST_SET"/>
    <property type="match status" value="1"/>
</dbReference>
<organism evidence="20 21">
    <name type="scientific">Ceratodon purpureus</name>
    <name type="common">Fire moss</name>
    <name type="synonym">Dicranum purpureum</name>
    <dbReference type="NCBI Taxonomy" id="3225"/>
    <lineage>
        <taxon>Eukaryota</taxon>
        <taxon>Viridiplantae</taxon>
        <taxon>Streptophyta</taxon>
        <taxon>Embryophyta</taxon>
        <taxon>Bryophyta</taxon>
        <taxon>Bryophytina</taxon>
        <taxon>Bryopsida</taxon>
        <taxon>Dicranidae</taxon>
        <taxon>Pseudoditrichales</taxon>
        <taxon>Ditrichaceae</taxon>
        <taxon>Ceratodon</taxon>
    </lineage>
</organism>
<comment type="subcellular location">
    <subcellularLocation>
        <location evidence="1">Nucleus</location>
    </subcellularLocation>
</comment>
<feature type="compositionally biased region" description="Low complexity" evidence="14">
    <location>
        <begin position="1118"/>
        <end position="1129"/>
    </location>
</feature>
<keyword evidence="10" id="KW-0805">Transcription regulation</keyword>
<dbReference type="GO" id="GO:0042800">
    <property type="term" value="F:histone H3K4 methyltransferase activity"/>
    <property type="evidence" value="ECO:0007669"/>
    <property type="project" value="TreeGrafter"/>
</dbReference>
<dbReference type="CDD" id="cd10518">
    <property type="entry name" value="SET_SETD1-like"/>
    <property type="match status" value="1"/>
</dbReference>
<dbReference type="SUPFAM" id="SSF57903">
    <property type="entry name" value="FYVE/PHD zinc finger"/>
    <property type="match status" value="1"/>
</dbReference>
<feature type="region of interest" description="Disordered" evidence="14">
    <location>
        <begin position="1250"/>
        <end position="1279"/>
    </location>
</feature>
<feature type="region of interest" description="Disordered" evidence="14">
    <location>
        <begin position="1383"/>
        <end position="1433"/>
    </location>
</feature>
<evidence type="ECO:0000256" key="6">
    <source>
        <dbReference type="ARBA" id="ARBA00022737"/>
    </source>
</evidence>
<dbReference type="SMART" id="SM00508">
    <property type="entry name" value="PostSET"/>
    <property type="match status" value="1"/>
</dbReference>
<feature type="region of interest" description="Disordered" evidence="14">
    <location>
        <begin position="103"/>
        <end position="143"/>
    </location>
</feature>
<keyword evidence="6" id="KW-0677">Repeat</keyword>
<dbReference type="GO" id="GO:0008270">
    <property type="term" value="F:zinc ion binding"/>
    <property type="evidence" value="ECO:0007669"/>
    <property type="project" value="UniProtKB-KW"/>
</dbReference>
<dbReference type="Pfam" id="PF16135">
    <property type="entry name" value="TDBD"/>
    <property type="match status" value="1"/>
</dbReference>
<dbReference type="CDD" id="cd15492">
    <property type="entry name" value="PHD_BRPF_JADE_like"/>
    <property type="match status" value="1"/>
</dbReference>
<evidence type="ECO:0000256" key="8">
    <source>
        <dbReference type="ARBA" id="ARBA00022833"/>
    </source>
</evidence>
<dbReference type="GO" id="GO:0032259">
    <property type="term" value="P:methylation"/>
    <property type="evidence" value="ECO:0007669"/>
    <property type="project" value="UniProtKB-KW"/>
</dbReference>
<keyword evidence="8" id="KW-0862">Zinc</keyword>
<dbReference type="Pfam" id="PF13832">
    <property type="entry name" value="zf-HC5HC2H_2"/>
    <property type="match status" value="1"/>
</dbReference>
<dbReference type="Proteomes" id="UP000822688">
    <property type="component" value="Chromosome 2"/>
</dbReference>
<dbReference type="PROSITE" id="PS51805">
    <property type="entry name" value="EPHD"/>
    <property type="match status" value="1"/>
</dbReference>
<keyword evidence="12" id="KW-0539">Nucleus</keyword>
<proteinExistence type="predicted"/>
<keyword evidence="21" id="KW-1185">Reference proteome</keyword>
<dbReference type="InterPro" id="IPR032308">
    <property type="entry name" value="TDBD"/>
</dbReference>
<evidence type="ECO:0000256" key="13">
    <source>
        <dbReference type="PROSITE-ProRule" id="PRU00146"/>
    </source>
</evidence>
<reference evidence="20" key="1">
    <citation type="submission" date="2020-06" db="EMBL/GenBank/DDBJ databases">
        <title>WGS assembly of Ceratodon purpureus strain R40.</title>
        <authorList>
            <person name="Carey S.B."/>
            <person name="Jenkins J."/>
            <person name="Shu S."/>
            <person name="Lovell J.T."/>
            <person name="Sreedasyam A."/>
            <person name="Maumus F."/>
            <person name="Tiley G.P."/>
            <person name="Fernandez-Pozo N."/>
            <person name="Barry K."/>
            <person name="Chen C."/>
            <person name="Wang M."/>
            <person name="Lipzen A."/>
            <person name="Daum C."/>
            <person name="Saski C.A."/>
            <person name="Payton A.C."/>
            <person name="Mcbreen J.C."/>
            <person name="Conrad R.E."/>
            <person name="Kollar L.M."/>
            <person name="Olsson S."/>
            <person name="Huttunen S."/>
            <person name="Landis J.B."/>
            <person name="Wickett N.J."/>
            <person name="Johnson M.G."/>
            <person name="Rensing S.A."/>
            <person name="Grimwood J."/>
            <person name="Schmutz J."/>
            <person name="Mcdaniel S.F."/>
        </authorList>
    </citation>
    <scope>NUCLEOTIDE SEQUENCE</scope>
    <source>
        <strain evidence="20">R40</strain>
    </source>
</reference>
<evidence type="ECO:0000259" key="16">
    <source>
        <dbReference type="PROSITE" id="PS50280"/>
    </source>
</evidence>
<evidence type="ECO:0000256" key="14">
    <source>
        <dbReference type="SAM" id="MobiDB-lite"/>
    </source>
</evidence>
<dbReference type="PROSITE" id="PS50016">
    <property type="entry name" value="ZF_PHD_2"/>
    <property type="match status" value="1"/>
</dbReference>
<feature type="domain" description="PHD-type" evidence="15">
    <location>
        <begin position="1879"/>
        <end position="1929"/>
    </location>
</feature>
<evidence type="ECO:0000256" key="7">
    <source>
        <dbReference type="ARBA" id="ARBA00022771"/>
    </source>
</evidence>
<evidence type="ECO:0000256" key="12">
    <source>
        <dbReference type="ARBA" id="ARBA00023242"/>
    </source>
</evidence>
<feature type="region of interest" description="Disordered" evidence="14">
    <location>
        <begin position="489"/>
        <end position="515"/>
    </location>
</feature>
<dbReference type="InterPro" id="IPR019787">
    <property type="entry name" value="Znf_PHD-finger"/>
</dbReference>
<evidence type="ECO:0000259" key="15">
    <source>
        <dbReference type="PROSITE" id="PS50016"/>
    </source>
</evidence>
<feature type="domain" description="PHD-type" evidence="19">
    <location>
        <begin position="2052"/>
        <end position="2177"/>
    </location>
</feature>
<feature type="region of interest" description="Disordered" evidence="14">
    <location>
        <begin position="1095"/>
        <end position="1129"/>
    </location>
</feature>
<dbReference type="InterPro" id="IPR001214">
    <property type="entry name" value="SET_dom"/>
</dbReference>
<dbReference type="InterPro" id="IPR007110">
    <property type="entry name" value="Ig-like_dom"/>
</dbReference>
<evidence type="ECO:0000256" key="10">
    <source>
        <dbReference type="ARBA" id="ARBA00023015"/>
    </source>
</evidence>
<keyword evidence="9" id="KW-0156">Chromatin regulator</keyword>
<feature type="domain" description="Ig-like" evidence="17">
    <location>
        <begin position="1649"/>
        <end position="1701"/>
    </location>
</feature>
<evidence type="ECO:0000313" key="21">
    <source>
        <dbReference type="Proteomes" id="UP000822688"/>
    </source>
</evidence>
<dbReference type="InterPro" id="IPR034732">
    <property type="entry name" value="EPHD"/>
</dbReference>
<feature type="compositionally biased region" description="Basic and acidic residues" evidence="14">
    <location>
        <begin position="603"/>
        <end position="620"/>
    </location>
</feature>
<dbReference type="InterPro" id="IPR013083">
    <property type="entry name" value="Znf_RING/FYVE/PHD"/>
</dbReference>
<evidence type="ECO:0000256" key="11">
    <source>
        <dbReference type="ARBA" id="ARBA00023163"/>
    </source>
</evidence>
<dbReference type="PROSITE" id="PS50280">
    <property type="entry name" value="SET"/>
    <property type="match status" value="1"/>
</dbReference>
<keyword evidence="2" id="KW-0489">Methyltransferase</keyword>
<keyword evidence="5" id="KW-0479">Metal-binding</keyword>
<keyword evidence="7 13" id="KW-0863">Zinc-finger</keyword>
<dbReference type="EMBL" id="CM026422">
    <property type="protein sequence ID" value="KAG0586445.1"/>
    <property type="molecule type" value="Genomic_DNA"/>
</dbReference>
<feature type="domain" description="SET" evidence="16">
    <location>
        <begin position="2275"/>
        <end position="2396"/>
    </location>
</feature>
<keyword evidence="11" id="KW-0804">Transcription</keyword>
<dbReference type="PROSITE" id="PS50835">
    <property type="entry name" value="IG_LIKE"/>
    <property type="match status" value="1"/>
</dbReference>
<feature type="region of interest" description="Disordered" evidence="14">
    <location>
        <begin position="845"/>
        <end position="892"/>
    </location>
</feature>
<gene>
    <name evidence="20" type="ORF">KC19_2G091100</name>
</gene>
<dbReference type="SMART" id="SM00249">
    <property type="entry name" value="PHD"/>
    <property type="match status" value="2"/>
</dbReference>
<dbReference type="EMBL" id="CM026422">
    <property type="protein sequence ID" value="KAG0586448.1"/>
    <property type="molecule type" value="Genomic_DNA"/>
</dbReference>
<evidence type="ECO:0000259" key="19">
    <source>
        <dbReference type="PROSITE" id="PS51805"/>
    </source>
</evidence>
<evidence type="ECO:0000256" key="9">
    <source>
        <dbReference type="ARBA" id="ARBA00022853"/>
    </source>
</evidence>
<evidence type="ECO:0000256" key="2">
    <source>
        <dbReference type="ARBA" id="ARBA00022603"/>
    </source>
</evidence>
<evidence type="ECO:0000256" key="5">
    <source>
        <dbReference type="ARBA" id="ARBA00022723"/>
    </source>
</evidence>
<dbReference type="PANTHER" id="PTHR45838">
    <property type="entry name" value="HISTONE-LYSINE-N-METHYLTRANSFERASE 2 KMT2 FAMILY MEMBER"/>
    <property type="match status" value="1"/>
</dbReference>
<dbReference type="CDD" id="cd15571">
    <property type="entry name" value="ePHD"/>
    <property type="match status" value="1"/>
</dbReference>